<comment type="cofactor">
    <cofactor evidence="1">
        <name>Mg(2+)</name>
        <dbReference type="ChEBI" id="CHEBI:18420"/>
    </cofactor>
</comment>
<dbReference type="RefSeq" id="WP_092599360.1">
    <property type="nucleotide sequence ID" value="NZ_FNJR01000003.1"/>
</dbReference>
<evidence type="ECO:0000256" key="10">
    <source>
        <dbReference type="ARBA" id="ARBA00035861"/>
    </source>
</evidence>
<dbReference type="EC" id="3.6.1.55" evidence="11"/>
<dbReference type="GO" id="GO:0006260">
    <property type="term" value="P:DNA replication"/>
    <property type="evidence" value="ECO:0007669"/>
    <property type="project" value="UniProtKB-KW"/>
</dbReference>
<dbReference type="PROSITE" id="PS51462">
    <property type="entry name" value="NUDIX"/>
    <property type="match status" value="1"/>
</dbReference>
<organism evidence="13 14">
    <name type="scientific">Actinopolyspora xinjiangensis</name>
    <dbReference type="NCBI Taxonomy" id="405564"/>
    <lineage>
        <taxon>Bacteria</taxon>
        <taxon>Bacillati</taxon>
        <taxon>Actinomycetota</taxon>
        <taxon>Actinomycetes</taxon>
        <taxon>Actinopolysporales</taxon>
        <taxon>Actinopolysporaceae</taxon>
        <taxon>Actinopolyspora</taxon>
    </lineage>
</organism>
<accession>A0A1H0S3C8</accession>
<evidence type="ECO:0000256" key="11">
    <source>
        <dbReference type="ARBA" id="ARBA00038905"/>
    </source>
</evidence>
<keyword evidence="5" id="KW-0479">Metal-binding</keyword>
<protein>
    <recommendedName>
        <fullName evidence="11">8-oxo-dGTP diphosphatase</fullName>
        <ecNumber evidence="11">3.6.1.55</ecNumber>
    </recommendedName>
</protein>
<name>A0A1H0S3C8_9ACTN</name>
<dbReference type="PANTHER" id="PTHR47707">
    <property type="entry name" value="8-OXO-DGTP DIPHOSPHATASE"/>
    <property type="match status" value="1"/>
</dbReference>
<evidence type="ECO:0000256" key="3">
    <source>
        <dbReference type="ARBA" id="ARBA00022457"/>
    </source>
</evidence>
<dbReference type="GO" id="GO:0006281">
    <property type="term" value="P:DNA repair"/>
    <property type="evidence" value="ECO:0007669"/>
    <property type="project" value="UniProtKB-KW"/>
</dbReference>
<keyword evidence="8" id="KW-0460">Magnesium</keyword>
<dbReference type="GO" id="GO:0044716">
    <property type="term" value="F:8-oxo-GDP phosphatase activity"/>
    <property type="evidence" value="ECO:0007669"/>
    <property type="project" value="TreeGrafter"/>
</dbReference>
<dbReference type="InterPro" id="IPR015797">
    <property type="entry name" value="NUDIX_hydrolase-like_dom_sf"/>
</dbReference>
<evidence type="ECO:0000256" key="1">
    <source>
        <dbReference type="ARBA" id="ARBA00001946"/>
    </source>
</evidence>
<keyword evidence="4" id="KW-0235">DNA replication</keyword>
<reference evidence="14" key="1">
    <citation type="submission" date="2016-10" db="EMBL/GenBank/DDBJ databases">
        <authorList>
            <person name="Varghese N."/>
            <person name="Submissions S."/>
        </authorList>
    </citation>
    <scope>NUCLEOTIDE SEQUENCE [LARGE SCALE GENOMIC DNA]</scope>
    <source>
        <strain evidence="14">DSM 46732</strain>
    </source>
</reference>
<dbReference type="GO" id="GO:0008413">
    <property type="term" value="F:8-oxo-7,8-dihydroguanosine triphosphate pyrophosphatase activity"/>
    <property type="evidence" value="ECO:0007669"/>
    <property type="project" value="TreeGrafter"/>
</dbReference>
<keyword evidence="7" id="KW-0378">Hydrolase</keyword>
<proteinExistence type="inferred from homology"/>
<keyword evidence="9" id="KW-0234">DNA repair</keyword>
<evidence type="ECO:0000256" key="8">
    <source>
        <dbReference type="ARBA" id="ARBA00022842"/>
    </source>
</evidence>
<dbReference type="Pfam" id="PF00293">
    <property type="entry name" value="NUDIX"/>
    <property type="match status" value="1"/>
</dbReference>
<dbReference type="Proteomes" id="UP000199497">
    <property type="component" value="Unassembled WGS sequence"/>
</dbReference>
<dbReference type="AlphaFoldDB" id="A0A1H0S3C8"/>
<evidence type="ECO:0000313" key="13">
    <source>
        <dbReference type="EMBL" id="SDP36125.1"/>
    </source>
</evidence>
<comment type="catalytic activity">
    <reaction evidence="10">
        <text>8-oxo-dGTP + H2O = 8-oxo-dGMP + diphosphate + H(+)</text>
        <dbReference type="Rhea" id="RHEA:31575"/>
        <dbReference type="ChEBI" id="CHEBI:15377"/>
        <dbReference type="ChEBI" id="CHEBI:15378"/>
        <dbReference type="ChEBI" id="CHEBI:33019"/>
        <dbReference type="ChEBI" id="CHEBI:63224"/>
        <dbReference type="ChEBI" id="CHEBI:77896"/>
        <dbReference type="EC" id="3.6.1.55"/>
    </reaction>
</comment>
<comment type="similarity">
    <text evidence="2">Belongs to the Nudix hydrolase family.</text>
</comment>
<dbReference type="InterPro" id="IPR047127">
    <property type="entry name" value="MutT-like"/>
</dbReference>
<dbReference type="SUPFAM" id="SSF55811">
    <property type="entry name" value="Nudix"/>
    <property type="match status" value="1"/>
</dbReference>
<evidence type="ECO:0000256" key="6">
    <source>
        <dbReference type="ARBA" id="ARBA00022763"/>
    </source>
</evidence>
<evidence type="ECO:0000256" key="4">
    <source>
        <dbReference type="ARBA" id="ARBA00022705"/>
    </source>
</evidence>
<evidence type="ECO:0000256" key="2">
    <source>
        <dbReference type="ARBA" id="ARBA00005582"/>
    </source>
</evidence>
<dbReference type="GO" id="GO:0035539">
    <property type="term" value="F:8-oxo-7,8-dihydrodeoxyguanosine triphosphate pyrophosphatase activity"/>
    <property type="evidence" value="ECO:0007669"/>
    <property type="project" value="UniProtKB-EC"/>
</dbReference>
<evidence type="ECO:0000256" key="5">
    <source>
        <dbReference type="ARBA" id="ARBA00022723"/>
    </source>
</evidence>
<dbReference type="OrthoDB" id="9804442at2"/>
<dbReference type="Gene3D" id="3.90.79.10">
    <property type="entry name" value="Nucleoside Triphosphate Pyrophosphohydrolase"/>
    <property type="match status" value="1"/>
</dbReference>
<feature type="domain" description="Nudix hydrolase" evidence="12">
    <location>
        <begin position="18"/>
        <end position="153"/>
    </location>
</feature>
<keyword evidence="6" id="KW-0227">DNA damage</keyword>
<evidence type="ECO:0000313" key="14">
    <source>
        <dbReference type="Proteomes" id="UP000199497"/>
    </source>
</evidence>
<keyword evidence="3" id="KW-0515">Mutator protein</keyword>
<sequence length="162" mass="17565">MNTPELDELTHADAADGIDQHVVGAVIDHGGTLLLLKRPADDFRGGTWELPSGKVEPTDTDLYAALHREVTEETGLTISTITGYLGAFDYTSGSGKHTRQHTWTVTVANPAEVHLSEHDESAWVVTTDQHPVSAEVQRLIDAHLASPAHRLHTLNNPASTYS</sequence>
<dbReference type="GO" id="GO:0046872">
    <property type="term" value="F:metal ion binding"/>
    <property type="evidence" value="ECO:0007669"/>
    <property type="project" value="UniProtKB-KW"/>
</dbReference>
<evidence type="ECO:0000256" key="7">
    <source>
        <dbReference type="ARBA" id="ARBA00022801"/>
    </source>
</evidence>
<dbReference type="InterPro" id="IPR000086">
    <property type="entry name" value="NUDIX_hydrolase_dom"/>
</dbReference>
<dbReference type="GO" id="GO:0044715">
    <property type="term" value="F:8-oxo-dGDP phosphatase activity"/>
    <property type="evidence" value="ECO:0007669"/>
    <property type="project" value="TreeGrafter"/>
</dbReference>
<dbReference type="PANTHER" id="PTHR47707:SF1">
    <property type="entry name" value="NUDIX HYDROLASE FAMILY PROTEIN"/>
    <property type="match status" value="1"/>
</dbReference>
<gene>
    <name evidence="13" type="ORF">SAMN04487905_103358</name>
</gene>
<evidence type="ECO:0000259" key="12">
    <source>
        <dbReference type="PROSITE" id="PS51462"/>
    </source>
</evidence>
<keyword evidence="14" id="KW-1185">Reference proteome</keyword>
<dbReference type="STRING" id="405564.SAMN04487905_103358"/>
<evidence type="ECO:0000256" key="9">
    <source>
        <dbReference type="ARBA" id="ARBA00023204"/>
    </source>
</evidence>
<dbReference type="EMBL" id="FNJR01000003">
    <property type="protein sequence ID" value="SDP36125.1"/>
    <property type="molecule type" value="Genomic_DNA"/>
</dbReference>